<comment type="caution">
    <text evidence="1">The sequence shown here is derived from an EMBL/GenBank/DDBJ whole genome shotgun (WGS) entry which is preliminary data.</text>
</comment>
<dbReference type="PANTHER" id="PTHR33064">
    <property type="entry name" value="POL PROTEIN"/>
    <property type="match status" value="1"/>
</dbReference>
<dbReference type="Gene3D" id="3.30.70.270">
    <property type="match status" value="1"/>
</dbReference>
<gene>
    <name evidence="1" type="ORF">O181_078016</name>
</gene>
<dbReference type="InterPro" id="IPR043128">
    <property type="entry name" value="Rev_trsase/Diguanyl_cyclase"/>
</dbReference>
<name>A0A9Q3ICN0_9BASI</name>
<dbReference type="CDD" id="cd01647">
    <property type="entry name" value="RT_LTR"/>
    <property type="match status" value="1"/>
</dbReference>
<protein>
    <submittedName>
        <fullName evidence="1">Uncharacterized protein</fullName>
    </submittedName>
</protein>
<dbReference type="InterPro" id="IPR051320">
    <property type="entry name" value="Viral_Replic_Matur_Polypro"/>
</dbReference>
<evidence type="ECO:0000313" key="2">
    <source>
        <dbReference type="Proteomes" id="UP000765509"/>
    </source>
</evidence>
<reference evidence="1" key="1">
    <citation type="submission" date="2021-03" db="EMBL/GenBank/DDBJ databases">
        <title>Draft genome sequence of rust myrtle Austropuccinia psidii MF-1, a brazilian biotype.</title>
        <authorList>
            <person name="Quecine M.C."/>
            <person name="Pachon D.M.R."/>
            <person name="Bonatelli M.L."/>
            <person name="Correr F.H."/>
            <person name="Franceschini L.M."/>
            <person name="Leite T.F."/>
            <person name="Margarido G.R.A."/>
            <person name="Almeida C.A."/>
            <person name="Ferrarezi J.A."/>
            <person name="Labate C.A."/>
        </authorList>
    </citation>
    <scope>NUCLEOTIDE SEQUENCE</scope>
    <source>
        <strain evidence="1">MF-1</strain>
    </source>
</reference>
<dbReference type="OrthoDB" id="5599163at2759"/>
<accession>A0A9Q3ICN0</accession>
<evidence type="ECO:0000313" key="1">
    <source>
        <dbReference type="EMBL" id="MBW0538301.1"/>
    </source>
</evidence>
<dbReference type="Proteomes" id="UP000765509">
    <property type="component" value="Unassembled WGS sequence"/>
</dbReference>
<dbReference type="Gene3D" id="3.10.10.10">
    <property type="entry name" value="HIV Type 1 Reverse Transcriptase, subunit A, domain 1"/>
    <property type="match status" value="1"/>
</dbReference>
<dbReference type="InterPro" id="IPR043502">
    <property type="entry name" value="DNA/RNA_pol_sf"/>
</dbReference>
<proteinExistence type="predicted"/>
<dbReference type="SUPFAM" id="SSF56672">
    <property type="entry name" value="DNA/RNA polymerases"/>
    <property type="match status" value="1"/>
</dbReference>
<dbReference type="AlphaFoldDB" id="A0A9Q3ICN0"/>
<sequence length="152" mass="17200">MAKETNTNTKIILTQFIEIVREKIGTGLYEQSTSSYNCPVFCVANPNRKLRIVHDLQELNKVTIKYAGLPPNVDGFVGSFSGRACYGLGDIMGGYSEREWDITKRPLTTFETPLGRPQLTRLPQGATNSVEVYQAQMTWILQGKYQRTLEYL</sequence>
<organism evidence="1 2">
    <name type="scientific">Austropuccinia psidii MF-1</name>
    <dbReference type="NCBI Taxonomy" id="1389203"/>
    <lineage>
        <taxon>Eukaryota</taxon>
        <taxon>Fungi</taxon>
        <taxon>Dikarya</taxon>
        <taxon>Basidiomycota</taxon>
        <taxon>Pucciniomycotina</taxon>
        <taxon>Pucciniomycetes</taxon>
        <taxon>Pucciniales</taxon>
        <taxon>Sphaerophragmiaceae</taxon>
        <taxon>Austropuccinia</taxon>
    </lineage>
</organism>
<dbReference type="EMBL" id="AVOT02042865">
    <property type="protein sequence ID" value="MBW0538301.1"/>
    <property type="molecule type" value="Genomic_DNA"/>
</dbReference>
<keyword evidence="2" id="KW-1185">Reference proteome</keyword>
<dbReference type="PANTHER" id="PTHR33064:SF37">
    <property type="entry name" value="RIBONUCLEASE H"/>
    <property type="match status" value="1"/>
</dbReference>